<dbReference type="GO" id="GO:0008083">
    <property type="term" value="F:growth factor activity"/>
    <property type="evidence" value="ECO:0007669"/>
    <property type="project" value="UniProtKB-KW"/>
</dbReference>
<keyword evidence="2" id="KW-0339">Growth factor</keyword>
<dbReference type="GO" id="GO:0043524">
    <property type="term" value="P:negative regulation of neuron apoptotic process"/>
    <property type="evidence" value="ECO:0007669"/>
    <property type="project" value="TreeGrafter"/>
</dbReference>
<evidence type="ECO:0000313" key="5">
    <source>
        <dbReference type="EMBL" id="OWA50692.1"/>
    </source>
</evidence>
<dbReference type="EMBL" id="MTYJ01000199">
    <property type="protein sequence ID" value="OWA50692.1"/>
    <property type="molecule type" value="Genomic_DNA"/>
</dbReference>
<organism evidence="5 6">
    <name type="scientific">Hypsibius exemplaris</name>
    <name type="common">Freshwater tardigrade</name>
    <dbReference type="NCBI Taxonomy" id="2072580"/>
    <lineage>
        <taxon>Eukaryota</taxon>
        <taxon>Metazoa</taxon>
        <taxon>Ecdysozoa</taxon>
        <taxon>Tardigrada</taxon>
        <taxon>Eutardigrada</taxon>
        <taxon>Parachela</taxon>
        <taxon>Hypsibioidea</taxon>
        <taxon>Hypsibiidae</taxon>
        <taxon>Hypsibius</taxon>
    </lineage>
</organism>
<dbReference type="Pfam" id="PF00243">
    <property type="entry name" value="NGF"/>
    <property type="match status" value="1"/>
</dbReference>
<evidence type="ECO:0000313" key="6">
    <source>
        <dbReference type="Proteomes" id="UP000192578"/>
    </source>
</evidence>
<feature type="signal peptide" evidence="3">
    <location>
        <begin position="1"/>
        <end position="22"/>
    </location>
</feature>
<dbReference type="PANTHER" id="PTHR11589:SF11">
    <property type="entry name" value="PREPRO-NEUROTROPHIN"/>
    <property type="match status" value="1"/>
</dbReference>
<dbReference type="InterPro" id="IPR002072">
    <property type="entry name" value="Nerve_growth_factor-rel"/>
</dbReference>
<dbReference type="GO" id="GO:0005163">
    <property type="term" value="F:nerve growth factor receptor binding"/>
    <property type="evidence" value="ECO:0007669"/>
    <property type="project" value="TreeGrafter"/>
</dbReference>
<name>A0A9X6RK99_HYPEX</name>
<dbReference type="GO" id="GO:0007169">
    <property type="term" value="P:cell surface receptor protein tyrosine kinase signaling pathway"/>
    <property type="evidence" value="ECO:0007669"/>
    <property type="project" value="TreeGrafter"/>
</dbReference>
<proteinExistence type="inferred from homology"/>
<dbReference type="Gene3D" id="2.10.90.10">
    <property type="entry name" value="Cystine-knot cytokines"/>
    <property type="match status" value="1"/>
</dbReference>
<keyword evidence="6" id="KW-1185">Reference proteome</keyword>
<dbReference type="SUPFAM" id="SSF57501">
    <property type="entry name" value="Cystine-knot cytokines"/>
    <property type="match status" value="1"/>
</dbReference>
<dbReference type="OrthoDB" id="6491780at2759"/>
<dbReference type="GO" id="GO:0021675">
    <property type="term" value="P:nerve development"/>
    <property type="evidence" value="ECO:0007669"/>
    <property type="project" value="TreeGrafter"/>
</dbReference>
<dbReference type="InterPro" id="IPR029034">
    <property type="entry name" value="Cystine-knot_cytokine"/>
</dbReference>
<evidence type="ECO:0000256" key="1">
    <source>
        <dbReference type="ARBA" id="ARBA00010783"/>
    </source>
</evidence>
<accession>A0A9X6RK99</accession>
<feature type="chain" id="PRO_5040758818" description="Nerve growth factor-related domain-containing protein" evidence="3">
    <location>
        <begin position="23"/>
        <end position="198"/>
    </location>
</feature>
<dbReference type="AlphaFoldDB" id="A0A9X6RK99"/>
<evidence type="ECO:0000259" key="4">
    <source>
        <dbReference type="SMART" id="SM00140"/>
    </source>
</evidence>
<comment type="similarity">
    <text evidence="1">Belongs to the NGF-beta family.</text>
</comment>
<dbReference type="SMART" id="SM00140">
    <property type="entry name" value="NGF"/>
    <property type="match status" value="1"/>
</dbReference>
<reference evidence="6" key="1">
    <citation type="submission" date="2017-01" db="EMBL/GenBank/DDBJ databases">
        <title>Comparative genomics of anhydrobiosis in the tardigrade Hypsibius dujardini.</title>
        <authorList>
            <person name="Yoshida Y."/>
            <person name="Koutsovoulos G."/>
            <person name="Laetsch D."/>
            <person name="Stevens L."/>
            <person name="Kumar S."/>
            <person name="Horikawa D."/>
            <person name="Ishino K."/>
            <person name="Komine S."/>
            <person name="Tomita M."/>
            <person name="Blaxter M."/>
            <person name="Arakawa K."/>
        </authorList>
    </citation>
    <scope>NUCLEOTIDE SEQUENCE [LARGE SCALE GENOMIC DNA]</scope>
    <source>
        <strain evidence="6">Z151</strain>
    </source>
</reference>
<dbReference type="InterPro" id="IPR020408">
    <property type="entry name" value="Nerve_growth_factor-like"/>
</dbReference>
<keyword evidence="3" id="KW-0732">Signal</keyword>
<comment type="caution">
    <text evidence="5">The sequence shown here is derived from an EMBL/GenBank/DDBJ whole genome shotgun (WGS) entry which is preliminary data.</text>
</comment>
<dbReference type="Proteomes" id="UP000192578">
    <property type="component" value="Unassembled WGS sequence"/>
</dbReference>
<evidence type="ECO:0000256" key="3">
    <source>
        <dbReference type="SAM" id="SignalP"/>
    </source>
</evidence>
<dbReference type="GO" id="GO:0038180">
    <property type="term" value="P:nerve growth factor signaling pathway"/>
    <property type="evidence" value="ECO:0007669"/>
    <property type="project" value="TreeGrafter"/>
</dbReference>
<gene>
    <name evidence="5" type="ORF">BV898_15201</name>
</gene>
<dbReference type="PROSITE" id="PS50270">
    <property type="entry name" value="NGF_2"/>
    <property type="match status" value="1"/>
</dbReference>
<protein>
    <recommendedName>
        <fullName evidence="4">Nerve growth factor-related domain-containing protein</fullName>
    </recommendedName>
</protein>
<feature type="domain" description="Nerve growth factor-related" evidence="4">
    <location>
        <begin position="70"/>
        <end position="183"/>
    </location>
</feature>
<dbReference type="PANTHER" id="PTHR11589">
    <property type="entry name" value="NERVE GROWTH FACTOR NGF -RELATED"/>
    <property type="match status" value="1"/>
</dbReference>
<evidence type="ECO:0000256" key="2">
    <source>
        <dbReference type="ARBA" id="ARBA00023030"/>
    </source>
</evidence>
<sequence length="198" mass="22123">MRRCFIKAVWWAMLCLCHYSSSSVMPSTTPSQFAVGEVVKLPVSNHGTHSHPHPHPHPSRTTVRYPVTPVCRSVDQWSTPSNPTQDVFGNLVRVLPDFRQNNATVSQLIHERFCSEEPPPAKLLPLIPGSTTFQGSLKCQGLGEPHTSGRCRTRHAFVYAYVRNSRGEDGWHVVRVRGGCECELFASVAEEIVHRAGR</sequence>
<dbReference type="GO" id="GO:0048812">
    <property type="term" value="P:neuron projection morphogenesis"/>
    <property type="evidence" value="ECO:0007669"/>
    <property type="project" value="TreeGrafter"/>
</dbReference>